<evidence type="ECO:0000256" key="9">
    <source>
        <dbReference type="SAM" id="SignalP"/>
    </source>
</evidence>
<keyword evidence="7" id="KW-0998">Cell outer membrane</keyword>
<comment type="subcellular location">
    <subcellularLocation>
        <location evidence="1">Cell outer membrane</location>
    </subcellularLocation>
</comment>
<evidence type="ECO:0000256" key="5">
    <source>
        <dbReference type="ARBA" id="ARBA00022692"/>
    </source>
</evidence>
<evidence type="ECO:0000256" key="2">
    <source>
        <dbReference type="ARBA" id="ARBA00007613"/>
    </source>
</evidence>
<evidence type="ECO:0000313" key="11">
    <source>
        <dbReference type="Proteomes" id="UP000502260"/>
    </source>
</evidence>
<dbReference type="AlphaFoldDB" id="A0A6F8VEH4"/>
<evidence type="ECO:0000256" key="7">
    <source>
        <dbReference type="ARBA" id="ARBA00023237"/>
    </source>
</evidence>
<evidence type="ECO:0000313" key="10">
    <source>
        <dbReference type="EMBL" id="BCB27119.1"/>
    </source>
</evidence>
<gene>
    <name evidence="10" type="ORF">SKTS_20050</name>
</gene>
<evidence type="ECO:0000256" key="6">
    <source>
        <dbReference type="ARBA" id="ARBA00023136"/>
    </source>
</evidence>
<dbReference type="RefSeq" id="WP_173064174.1">
    <property type="nucleotide sequence ID" value="NZ_AP022853.1"/>
</dbReference>
<dbReference type="Pfam" id="PF02321">
    <property type="entry name" value="OEP"/>
    <property type="match status" value="2"/>
</dbReference>
<name>A0A6F8VEH4_9PROT</name>
<keyword evidence="9" id="KW-0732">Signal</keyword>
<sequence>MKRIWIAALMAVAFSGYTQAAEFRDYPDLPSQQVVQQVLQNYPSVLAAQSGIKAGEAVRDRLEAGSHEFNVTAGTARRRVRDTGENLRDWNVGLERALRLPRKAELDSALGKQNVVLAQNGYGDAMHEAGRRLLSSWFAWLRERNSSEQWQQQVEVLKQQLDVVTRRVKAGDAAQLEEELARAAVMQAEIDLQQAKLRADNATAVLKRHFPALPLPSSPAVGAPQPLTQDLAYWLDLGLDHNHELLLARAESRIAQLSAQRADADRIPDPTVGLHYISERNGSDNITGVSVTIPLPGGARRAASTEASAQADMATQREALVLRRLEADITSAYNSARASYATWQSATAASELMQRNADKMARAYALGESGLNDVLLARRQAMGARLAGSLAQLESSESFYRLLLDTHQLWPLGNEEEEGHH</sequence>
<keyword evidence="3" id="KW-0813">Transport</keyword>
<organism evidence="10 11">
    <name type="scientific">Sulfurimicrobium lacus</name>
    <dbReference type="NCBI Taxonomy" id="2715678"/>
    <lineage>
        <taxon>Bacteria</taxon>
        <taxon>Pseudomonadati</taxon>
        <taxon>Pseudomonadota</taxon>
        <taxon>Betaproteobacteria</taxon>
        <taxon>Nitrosomonadales</taxon>
        <taxon>Sulfuricellaceae</taxon>
        <taxon>Sulfurimicrobium</taxon>
    </lineage>
</organism>
<keyword evidence="6" id="KW-0472">Membrane</keyword>
<dbReference type="PANTHER" id="PTHR30026:SF20">
    <property type="entry name" value="OUTER MEMBRANE PROTEIN TOLC"/>
    <property type="match status" value="1"/>
</dbReference>
<evidence type="ECO:0000256" key="4">
    <source>
        <dbReference type="ARBA" id="ARBA00022452"/>
    </source>
</evidence>
<dbReference type="InterPro" id="IPR051906">
    <property type="entry name" value="TolC-like"/>
</dbReference>
<evidence type="ECO:0000256" key="3">
    <source>
        <dbReference type="ARBA" id="ARBA00022448"/>
    </source>
</evidence>
<dbReference type="GO" id="GO:0015562">
    <property type="term" value="F:efflux transmembrane transporter activity"/>
    <property type="evidence" value="ECO:0007669"/>
    <property type="project" value="InterPro"/>
</dbReference>
<evidence type="ECO:0000256" key="1">
    <source>
        <dbReference type="ARBA" id="ARBA00004442"/>
    </source>
</evidence>
<dbReference type="GO" id="GO:0009279">
    <property type="term" value="C:cell outer membrane"/>
    <property type="evidence" value="ECO:0007669"/>
    <property type="project" value="UniProtKB-SubCell"/>
</dbReference>
<feature type="chain" id="PRO_5026136882" evidence="9">
    <location>
        <begin position="21"/>
        <end position="421"/>
    </location>
</feature>
<reference evidence="11" key="1">
    <citation type="submission" date="2020-03" db="EMBL/GenBank/DDBJ databases">
        <title>Complete genome sequence of sulfur-oxidizing bacterium skT11.</title>
        <authorList>
            <person name="Kanda M."/>
            <person name="Kojima H."/>
            <person name="Fukui M."/>
        </authorList>
    </citation>
    <scope>NUCLEOTIDE SEQUENCE [LARGE SCALE GENOMIC DNA]</scope>
    <source>
        <strain evidence="11">skT11</strain>
    </source>
</reference>
<dbReference type="EMBL" id="AP022853">
    <property type="protein sequence ID" value="BCB27119.1"/>
    <property type="molecule type" value="Genomic_DNA"/>
</dbReference>
<dbReference type="InterPro" id="IPR003423">
    <property type="entry name" value="OMP_efflux"/>
</dbReference>
<feature type="coiled-coil region" evidence="8">
    <location>
        <begin position="147"/>
        <end position="205"/>
    </location>
</feature>
<dbReference type="KEGG" id="slac:SKTS_20050"/>
<accession>A0A6F8VEH4</accession>
<keyword evidence="8" id="KW-0175">Coiled coil</keyword>
<dbReference type="GO" id="GO:1990281">
    <property type="term" value="C:efflux pump complex"/>
    <property type="evidence" value="ECO:0007669"/>
    <property type="project" value="TreeGrafter"/>
</dbReference>
<evidence type="ECO:0000256" key="8">
    <source>
        <dbReference type="SAM" id="Coils"/>
    </source>
</evidence>
<dbReference type="GO" id="GO:0015288">
    <property type="term" value="F:porin activity"/>
    <property type="evidence" value="ECO:0007669"/>
    <property type="project" value="TreeGrafter"/>
</dbReference>
<feature type="signal peptide" evidence="9">
    <location>
        <begin position="1"/>
        <end position="20"/>
    </location>
</feature>
<dbReference type="SUPFAM" id="SSF56954">
    <property type="entry name" value="Outer membrane efflux proteins (OEP)"/>
    <property type="match status" value="1"/>
</dbReference>
<dbReference type="Gene3D" id="1.20.1600.10">
    <property type="entry name" value="Outer membrane efflux proteins (OEP)"/>
    <property type="match status" value="1"/>
</dbReference>
<protein>
    <submittedName>
        <fullName evidence="10">Transporter</fullName>
    </submittedName>
</protein>
<keyword evidence="5" id="KW-0812">Transmembrane</keyword>
<dbReference type="Proteomes" id="UP000502260">
    <property type="component" value="Chromosome"/>
</dbReference>
<keyword evidence="11" id="KW-1185">Reference proteome</keyword>
<dbReference type="PANTHER" id="PTHR30026">
    <property type="entry name" value="OUTER MEMBRANE PROTEIN TOLC"/>
    <property type="match status" value="1"/>
</dbReference>
<keyword evidence="4" id="KW-1134">Transmembrane beta strand</keyword>
<comment type="similarity">
    <text evidence="2">Belongs to the outer membrane factor (OMF) (TC 1.B.17) family.</text>
</comment>
<proteinExistence type="inferred from homology"/>